<dbReference type="STRING" id="1319815.HMPREF0202_02692"/>
<evidence type="ECO:0000313" key="2">
    <source>
        <dbReference type="Proteomes" id="UP000017081"/>
    </source>
</evidence>
<name>U7V4S3_9FUSO</name>
<dbReference type="RefSeq" id="WP_023052220.1">
    <property type="nucleotide sequence ID" value="NZ_CP173065.2"/>
</dbReference>
<proteinExistence type="predicted"/>
<gene>
    <name evidence="1" type="ORF">HMPREF0202_02692</name>
</gene>
<dbReference type="EMBL" id="AXZF01000146">
    <property type="protein sequence ID" value="ERT66134.1"/>
    <property type="molecule type" value="Genomic_DNA"/>
</dbReference>
<evidence type="ECO:0000313" key="1">
    <source>
        <dbReference type="EMBL" id="ERT66134.1"/>
    </source>
</evidence>
<accession>U7V4S3</accession>
<sequence>MSHKFPAIEDVLKSNHSILNKCKNREQQIKTLEKILNKNYRTMLPKYYISKIFKIKPYKYENYIISGEFPSLIIGNRISIKTSCFAPLILSQYKKLLEVIHTNDIK</sequence>
<dbReference type="HOGENOM" id="CLU_2218357_0_0_0"/>
<reference evidence="1 2" key="1">
    <citation type="submission" date="2013-08" db="EMBL/GenBank/DDBJ databases">
        <authorList>
            <person name="Weinstock G."/>
            <person name="Sodergren E."/>
            <person name="Wylie T."/>
            <person name="Fulton L."/>
            <person name="Fulton R."/>
            <person name="Fronick C."/>
            <person name="O'Laughlin M."/>
            <person name="Godfrey J."/>
            <person name="Miner T."/>
            <person name="Herter B."/>
            <person name="Appelbaum E."/>
            <person name="Cordes M."/>
            <person name="Lek S."/>
            <person name="Wollam A."/>
            <person name="Pepin K.H."/>
            <person name="Palsikar V.B."/>
            <person name="Mitreva M."/>
            <person name="Wilson R.K."/>
        </authorList>
    </citation>
    <scope>NUCLEOTIDE SEQUENCE [LARGE SCALE GENOMIC DNA]</scope>
    <source>
        <strain evidence="1 2">ATCC BAA-474</strain>
    </source>
</reference>
<dbReference type="AlphaFoldDB" id="U7V4S3"/>
<protein>
    <submittedName>
        <fullName evidence="1">Uncharacterized protein</fullName>
    </submittedName>
</protein>
<dbReference type="Proteomes" id="UP000017081">
    <property type="component" value="Unassembled WGS sequence"/>
</dbReference>
<organism evidence="1 2">
    <name type="scientific">Cetobacterium somerae ATCC BAA-474</name>
    <dbReference type="NCBI Taxonomy" id="1319815"/>
    <lineage>
        <taxon>Bacteria</taxon>
        <taxon>Fusobacteriati</taxon>
        <taxon>Fusobacteriota</taxon>
        <taxon>Fusobacteriia</taxon>
        <taxon>Fusobacteriales</taxon>
        <taxon>Fusobacteriaceae</taxon>
        <taxon>Cetobacterium</taxon>
    </lineage>
</organism>
<comment type="caution">
    <text evidence="1">The sequence shown here is derived from an EMBL/GenBank/DDBJ whole genome shotgun (WGS) entry which is preliminary data.</text>
</comment>
<keyword evidence="2" id="KW-1185">Reference proteome</keyword>